<evidence type="ECO:0000256" key="3">
    <source>
        <dbReference type="ARBA" id="ARBA00023163"/>
    </source>
</evidence>
<keyword evidence="1" id="KW-0805">Transcription regulation</keyword>
<keyword evidence="3" id="KW-0804">Transcription</keyword>
<dbReference type="Gene3D" id="1.10.10.10">
    <property type="entry name" value="Winged helix-like DNA-binding domain superfamily/Winged helix DNA-binding domain"/>
    <property type="match status" value="1"/>
</dbReference>
<name>A0A1Q6A432_9SPHI</name>
<organism evidence="5 6">
    <name type="scientific">Mucilaginibacter polytrichastri</name>
    <dbReference type="NCBI Taxonomy" id="1302689"/>
    <lineage>
        <taxon>Bacteria</taxon>
        <taxon>Pseudomonadati</taxon>
        <taxon>Bacteroidota</taxon>
        <taxon>Sphingobacteriia</taxon>
        <taxon>Sphingobacteriales</taxon>
        <taxon>Sphingobacteriaceae</taxon>
        <taxon>Mucilaginibacter</taxon>
    </lineage>
</organism>
<dbReference type="InterPro" id="IPR036390">
    <property type="entry name" value="WH_DNA-bd_sf"/>
</dbReference>
<comment type="caution">
    <text evidence="5">The sequence shown here is derived from an EMBL/GenBank/DDBJ whole genome shotgun (WGS) entry which is preliminary data.</text>
</comment>
<evidence type="ECO:0000313" key="6">
    <source>
        <dbReference type="Proteomes" id="UP000186720"/>
    </source>
</evidence>
<gene>
    <name evidence="5" type="ORF">RG47T_4234</name>
</gene>
<evidence type="ECO:0000256" key="1">
    <source>
        <dbReference type="ARBA" id="ARBA00023015"/>
    </source>
</evidence>
<sequence length="95" mass="10840">MDLLAGKWKIRIIGTLGFGPNYFMSLQRQVEGIGSKMLSKELQELEVNGLVKRMVYDTKPVTVKYELTPYGNTIAPIIDEMAKWGEIHRAKILQE</sequence>
<dbReference type="SUPFAM" id="SSF46785">
    <property type="entry name" value="Winged helix' DNA-binding domain"/>
    <property type="match status" value="1"/>
</dbReference>
<evidence type="ECO:0000259" key="4">
    <source>
        <dbReference type="PROSITE" id="PS51118"/>
    </source>
</evidence>
<dbReference type="Pfam" id="PF01638">
    <property type="entry name" value="HxlR"/>
    <property type="match status" value="1"/>
</dbReference>
<dbReference type="EMBL" id="MPPL01000001">
    <property type="protein sequence ID" value="OKS88756.1"/>
    <property type="molecule type" value="Genomic_DNA"/>
</dbReference>
<dbReference type="Proteomes" id="UP000186720">
    <property type="component" value="Unassembled WGS sequence"/>
</dbReference>
<dbReference type="InterPro" id="IPR002577">
    <property type="entry name" value="HTH_HxlR"/>
</dbReference>
<evidence type="ECO:0000256" key="2">
    <source>
        <dbReference type="ARBA" id="ARBA00023125"/>
    </source>
</evidence>
<keyword evidence="2" id="KW-0238">DNA-binding</keyword>
<proteinExistence type="predicted"/>
<dbReference type="PANTHER" id="PTHR33204">
    <property type="entry name" value="TRANSCRIPTIONAL REGULATOR, MARR FAMILY"/>
    <property type="match status" value="1"/>
</dbReference>
<dbReference type="PROSITE" id="PS51118">
    <property type="entry name" value="HTH_HXLR"/>
    <property type="match status" value="1"/>
</dbReference>
<keyword evidence="6" id="KW-1185">Reference proteome</keyword>
<accession>A0A1Q6A432</accession>
<dbReference type="AlphaFoldDB" id="A0A1Q6A432"/>
<dbReference type="STRING" id="1302689.RG47T_4234"/>
<protein>
    <recommendedName>
        <fullName evidence="4">HTH hxlR-type domain-containing protein</fullName>
    </recommendedName>
</protein>
<reference evidence="5 6" key="1">
    <citation type="submission" date="2016-11" db="EMBL/GenBank/DDBJ databases">
        <title>Whole Genome Sequencing of Mucilaginibacter polytrichastri RG4-7(T) isolated from the moss sample.</title>
        <authorList>
            <person name="Li Y."/>
        </authorList>
    </citation>
    <scope>NUCLEOTIDE SEQUENCE [LARGE SCALE GENOMIC DNA]</scope>
    <source>
        <strain evidence="5 6">RG4-7</strain>
    </source>
</reference>
<evidence type="ECO:0000313" key="5">
    <source>
        <dbReference type="EMBL" id="OKS88756.1"/>
    </source>
</evidence>
<dbReference type="InterPro" id="IPR036388">
    <property type="entry name" value="WH-like_DNA-bd_sf"/>
</dbReference>
<dbReference type="GO" id="GO:0003677">
    <property type="term" value="F:DNA binding"/>
    <property type="evidence" value="ECO:0007669"/>
    <property type="project" value="UniProtKB-KW"/>
</dbReference>
<feature type="domain" description="HTH hxlR-type" evidence="4">
    <location>
        <begin position="1"/>
        <end position="93"/>
    </location>
</feature>